<keyword evidence="2" id="KW-0732">Signal</keyword>
<dbReference type="EMBL" id="CP025791">
    <property type="protein sequence ID" value="AUP81019.1"/>
    <property type="molecule type" value="Genomic_DNA"/>
</dbReference>
<dbReference type="RefSeq" id="WP_102757662.1">
    <property type="nucleotide sequence ID" value="NZ_CP025791.1"/>
</dbReference>
<dbReference type="AlphaFoldDB" id="A0A2K9PVD5"/>
<feature type="signal peptide" evidence="2">
    <location>
        <begin position="1"/>
        <end position="21"/>
    </location>
</feature>
<evidence type="ECO:0000256" key="2">
    <source>
        <dbReference type="SAM" id="SignalP"/>
    </source>
</evidence>
<evidence type="ECO:0000313" key="3">
    <source>
        <dbReference type="EMBL" id="AUP81019.1"/>
    </source>
</evidence>
<feature type="compositionally biased region" description="Polar residues" evidence="1">
    <location>
        <begin position="126"/>
        <end position="137"/>
    </location>
</feature>
<dbReference type="PROSITE" id="PS51257">
    <property type="entry name" value="PROKAR_LIPOPROTEIN"/>
    <property type="match status" value="1"/>
</dbReference>
<accession>A0A2K9PVD5</accession>
<organism evidence="3 4">
    <name type="scientific">Flavivirga eckloniae</name>
    <dbReference type="NCBI Taxonomy" id="1803846"/>
    <lineage>
        <taxon>Bacteria</taxon>
        <taxon>Pseudomonadati</taxon>
        <taxon>Bacteroidota</taxon>
        <taxon>Flavobacteriia</taxon>
        <taxon>Flavobacteriales</taxon>
        <taxon>Flavobacteriaceae</taxon>
        <taxon>Flavivirga</taxon>
    </lineage>
</organism>
<name>A0A2K9PVD5_9FLAO</name>
<dbReference type="KEGG" id="fek:C1H87_20795"/>
<keyword evidence="4" id="KW-1185">Reference proteome</keyword>
<evidence type="ECO:0000256" key="1">
    <source>
        <dbReference type="SAM" id="MobiDB-lite"/>
    </source>
</evidence>
<sequence>MRTLKSLFTLFVFSILVYSCSSDDNNGGGELANQQNQLEDVPVPLSNLNSDISIEGATKNQGTPPAPNSTINLELSSDQAEAYQNAGFNVRFSTTETNIAGAYLLFKDSDDNTASEYFDIPVSSFETGKSNNTKNTPSSKGSSLFKSNSLVDGEYEIDVDFGSDFPPGKFCGDLCIYDSENNISQIVTICVEVEAWGGNADIIGEWILESSTEDDDKYTVDCNNDQSIEADYYKVIKEDLALSISSNGDFSVTENTEEKVLDIEASKVDCSAVYSDEIEKDESKETGKWAYNETDKTLTLVSFKYEDFINSEYNEEYPNGDLILESGKVQIVDGKLVVTDTYTENGTTYTDTYTFVRK</sequence>
<feature type="chain" id="PRO_5014662479" description="Lipocalin-like domain-containing protein" evidence="2">
    <location>
        <begin position="22"/>
        <end position="358"/>
    </location>
</feature>
<evidence type="ECO:0000313" key="4">
    <source>
        <dbReference type="Proteomes" id="UP000235826"/>
    </source>
</evidence>
<dbReference type="OrthoDB" id="1155918at2"/>
<protein>
    <recommendedName>
        <fullName evidence="5">Lipocalin-like domain-containing protein</fullName>
    </recommendedName>
</protein>
<dbReference type="Proteomes" id="UP000235826">
    <property type="component" value="Chromosome"/>
</dbReference>
<proteinExistence type="predicted"/>
<evidence type="ECO:0008006" key="5">
    <source>
        <dbReference type="Google" id="ProtNLM"/>
    </source>
</evidence>
<feature type="region of interest" description="Disordered" evidence="1">
    <location>
        <begin position="126"/>
        <end position="145"/>
    </location>
</feature>
<gene>
    <name evidence="3" type="ORF">C1H87_20795</name>
</gene>
<reference evidence="3 4" key="1">
    <citation type="submission" date="2018-01" db="EMBL/GenBank/DDBJ databases">
        <title>Complete genome sequence of Flavivirga eckloniae ECD14 isolated from seaweed Ecklonia cava.</title>
        <authorList>
            <person name="Lee J.H."/>
            <person name="Baik K.S."/>
            <person name="Seong C.N."/>
        </authorList>
    </citation>
    <scope>NUCLEOTIDE SEQUENCE [LARGE SCALE GENOMIC DNA]</scope>
    <source>
        <strain evidence="3 4">ECD14</strain>
    </source>
</reference>